<dbReference type="Pfam" id="PF04749">
    <property type="entry name" value="PLAC8"/>
    <property type="match status" value="1"/>
</dbReference>
<proteinExistence type="evidence at transcript level"/>
<dbReference type="PANTHER" id="PTHR15907">
    <property type="entry name" value="DUF614 FAMILY PROTEIN-RELATED"/>
    <property type="match status" value="1"/>
</dbReference>
<protein>
    <submittedName>
        <fullName evidence="2">PGPS/D12</fullName>
    </submittedName>
</protein>
<dbReference type="EMBL" id="AF049928">
    <property type="protein sequence ID" value="AAD02554.1"/>
    <property type="molecule type" value="mRNA"/>
</dbReference>
<dbReference type="NCBIfam" id="TIGR01571">
    <property type="entry name" value="A_thal_Cys_rich"/>
    <property type="match status" value="1"/>
</dbReference>
<reference evidence="2" key="2">
    <citation type="journal article" date="2000" name="Plant Physiol.">
        <title>Isolation and characterization of cDNAs expressed in the early stages of flavonol-induced pollen germination in petunia.</title>
        <authorList>
            <person name="Guyon V.N."/>
            <person name="Astwood J.D."/>
            <person name="Garner E.C."/>
            <person name="Dunker A.K."/>
            <person name="Taylor L.P."/>
        </authorList>
    </citation>
    <scope>NUCLEOTIDE SEQUENCE</scope>
    <source>
        <tissue evidence="2">Germinating petunia pollen treated with kaempferol</tissue>
    </source>
</reference>
<keyword evidence="1" id="KW-0472">Membrane</keyword>
<keyword evidence="1" id="KW-1133">Transmembrane helix</keyword>
<name>Q9ZTM8_PETHY</name>
<organism evidence="2">
    <name type="scientific">Petunia hybrida</name>
    <name type="common">Petunia</name>
    <dbReference type="NCBI Taxonomy" id="4102"/>
    <lineage>
        <taxon>Eukaryota</taxon>
        <taxon>Viridiplantae</taxon>
        <taxon>Streptophyta</taxon>
        <taxon>Embryophyta</taxon>
        <taxon>Tracheophyta</taxon>
        <taxon>Spermatophyta</taxon>
        <taxon>Magnoliopsida</taxon>
        <taxon>eudicotyledons</taxon>
        <taxon>Gunneridae</taxon>
        <taxon>Pentapetalae</taxon>
        <taxon>asterids</taxon>
        <taxon>lamiids</taxon>
        <taxon>Solanales</taxon>
        <taxon>Solanaceae</taxon>
        <taxon>Petunioideae</taxon>
        <taxon>Petunia</taxon>
    </lineage>
</organism>
<evidence type="ECO:0000256" key="1">
    <source>
        <dbReference type="SAM" id="Phobius"/>
    </source>
</evidence>
<accession>Q9ZTM8</accession>
<sequence>MSDRPQVPWSSGICDCFQDVKGCCLTCWCPCITFGRIAEVADQGSTSCVVSGTVYLLVYLVTSGFGCCWYSCFYRSKLRNQYYLDEKPCSDLCTHCCCEYCALCQEYRELQNQGFDMSTGWNENMEKWKGSGGALPPTVQAAMNR</sequence>
<gene>
    <name evidence="2" type="primary">PGPS/D12</name>
</gene>
<reference evidence="2" key="1">
    <citation type="submission" date="1998-02" db="EMBL/GenBank/DDBJ databases">
        <authorList>
            <person name="Guyon V."/>
            <person name="Astwood J.D."/>
            <person name="Taylor L.P."/>
        </authorList>
    </citation>
    <scope>NUCLEOTIDE SEQUENCE</scope>
    <source>
        <tissue evidence="2">Germinating petunia pollen treated with kaempferol</tissue>
    </source>
</reference>
<dbReference type="AlphaFoldDB" id="Q9ZTM8"/>
<keyword evidence="1" id="KW-0812">Transmembrane</keyword>
<dbReference type="InterPro" id="IPR006461">
    <property type="entry name" value="PLAC_motif_containing"/>
</dbReference>
<feature type="transmembrane region" description="Helical" evidence="1">
    <location>
        <begin position="54"/>
        <end position="73"/>
    </location>
</feature>
<evidence type="ECO:0000313" key="2">
    <source>
        <dbReference type="EMBL" id="AAD02554.1"/>
    </source>
</evidence>